<feature type="region of interest" description="Disordered" evidence="5">
    <location>
        <begin position="165"/>
        <end position="207"/>
    </location>
</feature>
<evidence type="ECO:0000256" key="4">
    <source>
        <dbReference type="ARBA" id="ARBA00041531"/>
    </source>
</evidence>
<dbReference type="GeneID" id="116955127"/>
<dbReference type="CTD" id="3396"/>
<dbReference type="Pfam" id="PF00472">
    <property type="entry name" value="RF-1"/>
    <property type="match status" value="1"/>
</dbReference>
<dbReference type="Proteomes" id="UP001318040">
    <property type="component" value="Chromosome 58"/>
</dbReference>
<dbReference type="InterPro" id="IPR052104">
    <property type="entry name" value="Mito_Release_Factor_mL62"/>
</dbReference>
<evidence type="ECO:0000259" key="6">
    <source>
        <dbReference type="Pfam" id="PF00472"/>
    </source>
</evidence>
<evidence type="ECO:0000256" key="3">
    <source>
        <dbReference type="ARBA" id="ARBA00039441"/>
    </source>
</evidence>
<evidence type="ECO:0000313" key="8">
    <source>
        <dbReference type="RefSeq" id="XP_032832023.1"/>
    </source>
</evidence>
<dbReference type="InterPro" id="IPR000352">
    <property type="entry name" value="Pep_chain_release_fac_I"/>
</dbReference>
<dbReference type="AlphaFoldDB" id="A0AAJ7UC10"/>
<proteinExistence type="inferred from homology"/>
<accession>A0AAJ7UC10</accession>
<dbReference type="GO" id="GO:0004045">
    <property type="term" value="F:peptidyl-tRNA hydrolase activity"/>
    <property type="evidence" value="ECO:0007669"/>
    <property type="project" value="UniProtKB-EC"/>
</dbReference>
<feature type="domain" description="Prokaryotic-type class I peptide chain release factors" evidence="6">
    <location>
        <begin position="66"/>
        <end position="201"/>
    </location>
</feature>
<dbReference type="FunFam" id="3.30.160.20:FF:000046">
    <property type="entry name" value="Peptidyl-tRNA hydrolase ICT1"/>
    <property type="match status" value="1"/>
</dbReference>
<comment type="similarity">
    <text evidence="2">Belongs to the prokaryotic/mitochondrial release factor family. Mitochondrion-specific ribosomal protein mL62 subfamily.</text>
</comment>
<dbReference type="PANTHER" id="PTHR11075:SF54">
    <property type="entry name" value="LARGE RIBOSOMAL SUBUNIT PROTEIN ML62"/>
    <property type="match status" value="1"/>
</dbReference>
<dbReference type="GO" id="GO:0005762">
    <property type="term" value="C:mitochondrial large ribosomal subunit"/>
    <property type="evidence" value="ECO:0007669"/>
    <property type="project" value="TreeGrafter"/>
</dbReference>
<dbReference type="Gene3D" id="3.30.160.20">
    <property type="match status" value="1"/>
</dbReference>
<keyword evidence="8" id="KW-0378">Hydrolase</keyword>
<dbReference type="SUPFAM" id="SSF110916">
    <property type="entry name" value="Peptidyl-tRNA hydrolase domain-like"/>
    <property type="match status" value="1"/>
</dbReference>
<name>A0AAJ7UC10_PETMA</name>
<evidence type="ECO:0000256" key="2">
    <source>
        <dbReference type="ARBA" id="ARBA00038225"/>
    </source>
</evidence>
<dbReference type="EC" id="3.1.1.29" evidence="1"/>
<dbReference type="KEGG" id="pmrn:116955127"/>
<dbReference type="RefSeq" id="XP_032832023.1">
    <property type="nucleotide sequence ID" value="XM_032976132.1"/>
</dbReference>
<keyword evidence="7" id="KW-1185">Reference proteome</keyword>
<reference evidence="8" key="1">
    <citation type="submission" date="2025-08" db="UniProtKB">
        <authorList>
            <consortium name="RefSeq"/>
        </authorList>
    </citation>
    <scope>IDENTIFICATION</scope>
    <source>
        <tissue evidence="8">Sperm</tissue>
    </source>
</reference>
<dbReference type="GO" id="GO:0016150">
    <property type="term" value="F:translation release factor activity, codon nonspecific"/>
    <property type="evidence" value="ECO:0007669"/>
    <property type="project" value="TreeGrafter"/>
</dbReference>
<protein>
    <recommendedName>
        <fullName evidence="3">Large ribosomal subunit protein mL62</fullName>
        <ecNumber evidence="1">3.1.1.29</ecNumber>
    </recommendedName>
    <alternativeName>
        <fullName evidence="4">Peptidyl-tRNA hydrolase ICT1, mitochondrial</fullName>
    </alternativeName>
</protein>
<organism evidence="7 8">
    <name type="scientific">Petromyzon marinus</name>
    <name type="common">Sea lamprey</name>
    <dbReference type="NCBI Taxonomy" id="7757"/>
    <lineage>
        <taxon>Eukaryota</taxon>
        <taxon>Metazoa</taxon>
        <taxon>Chordata</taxon>
        <taxon>Craniata</taxon>
        <taxon>Vertebrata</taxon>
        <taxon>Cyclostomata</taxon>
        <taxon>Hyperoartia</taxon>
        <taxon>Petromyzontiformes</taxon>
        <taxon>Petromyzontidae</taxon>
        <taxon>Petromyzon</taxon>
    </lineage>
</organism>
<gene>
    <name evidence="8" type="primary">MRPL58</name>
</gene>
<feature type="compositionally biased region" description="Basic and acidic residues" evidence="5">
    <location>
        <begin position="165"/>
        <end position="187"/>
    </location>
</feature>
<dbReference type="PANTHER" id="PTHR11075">
    <property type="entry name" value="PEPTIDE CHAIN RELEASE FACTOR"/>
    <property type="match status" value="1"/>
</dbReference>
<evidence type="ECO:0000256" key="1">
    <source>
        <dbReference type="ARBA" id="ARBA00013260"/>
    </source>
</evidence>
<sequence>MSWALTARSLALRLSPCPRAPLLLRNCGAYKSIYSLDKLYPPGVGDVGATFSSTKESSGESREYSGDIPVDRLKVSYNRSSRPGGQNVNKVNTKAEVRFHVANADWLPQDIRDKLQEKYKHRIVRSGELIVTSQVSRYQMRNLADCLLKLRQLIGDAVTTLVHERRQDSPEEAAVRRSRVEAMNRERLRQKRIHSSVKSDRRVHDGD</sequence>
<evidence type="ECO:0000256" key="5">
    <source>
        <dbReference type="SAM" id="MobiDB-lite"/>
    </source>
</evidence>
<dbReference type="GO" id="GO:0070126">
    <property type="term" value="P:mitochondrial translational termination"/>
    <property type="evidence" value="ECO:0007669"/>
    <property type="project" value="TreeGrafter"/>
</dbReference>
<feature type="compositionally biased region" description="Basic and acidic residues" evidence="5">
    <location>
        <begin position="197"/>
        <end position="207"/>
    </location>
</feature>
<evidence type="ECO:0000313" key="7">
    <source>
        <dbReference type="Proteomes" id="UP001318040"/>
    </source>
</evidence>